<dbReference type="Proteomes" id="UP000032066">
    <property type="component" value="Unassembled WGS sequence"/>
</dbReference>
<protein>
    <submittedName>
        <fullName evidence="1">Uncharacterized protein</fullName>
    </submittedName>
</protein>
<name>A0A0D0PI64_KITGR</name>
<proteinExistence type="predicted"/>
<reference evidence="1 2" key="1">
    <citation type="submission" date="2015-02" db="EMBL/GenBank/DDBJ databases">
        <title>Draft genome sequence of Kitasatospora griseola MF730-N6, a bafilomycin, terpentecin and satosporin producer.</title>
        <authorList>
            <person name="Arens J.C."/>
            <person name="Haltli B."/>
            <person name="Kerr R.G."/>
        </authorList>
    </citation>
    <scope>NUCLEOTIDE SEQUENCE [LARGE SCALE GENOMIC DNA]</scope>
    <source>
        <strain evidence="1 2">MF730-N6</strain>
    </source>
</reference>
<evidence type="ECO:0000313" key="2">
    <source>
        <dbReference type="Proteomes" id="UP000032066"/>
    </source>
</evidence>
<sequence>MRARSVLLVLPLPELRPLESLPPVPPLELPPLSAGAWARLLERQPQRGCSPYPSQPARLPRPHRGCCPVSRLPGRPQQRLPQACC</sequence>
<comment type="caution">
    <text evidence="1">The sequence shown here is derived from an EMBL/GenBank/DDBJ whole genome shotgun (WGS) entry which is preliminary data.</text>
</comment>
<evidence type="ECO:0000313" key="1">
    <source>
        <dbReference type="EMBL" id="KIQ62159.1"/>
    </source>
</evidence>
<accession>A0A0D0PI64</accession>
<dbReference type="EMBL" id="JXZB01000004">
    <property type="protein sequence ID" value="KIQ62159.1"/>
    <property type="molecule type" value="Genomic_DNA"/>
</dbReference>
<gene>
    <name evidence="1" type="ORF">TR51_23725</name>
</gene>
<dbReference type="AlphaFoldDB" id="A0A0D0PI64"/>
<organism evidence="1 2">
    <name type="scientific">Kitasatospora griseola</name>
    <name type="common">Streptomyces griseolosporeus</name>
    <dbReference type="NCBI Taxonomy" id="2064"/>
    <lineage>
        <taxon>Bacteria</taxon>
        <taxon>Bacillati</taxon>
        <taxon>Actinomycetota</taxon>
        <taxon>Actinomycetes</taxon>
        <taxon>Kitasatosporales</taxon>
        <taxon>Streptomycetaceae</taxon>
        <taxon>Kitasatospora</taxon>
    </lineage>
</organism>
<keyword evidence="2" id="KW-1185">Reference proteome</keyword>